<reference evidence="2" key="1">
    <citation type="submission" date="2023-07" db="EMBL/GenBank/DDBJ databases">
        <title>30 novel species of actinomycetes from the DSMZ collection.</title>
        <authorList>
            <person name="Nouioui I."/>
        </authorList>
    </citation>
    <scope>NUCLEOTIDE SEQUENCE [LARGE SCALE GENOMIC DNA]</scope>
    <source>
        <strain evidence="2">DSM 45834</strain>
    </source>
</reference>
<proteinExistence type="predicted"/>
<evidence type="ECO:0000313" key="1">
    <source>
        <dbReference type="EMBL" id="MDT0354106.1"/>
    </source>
</evidence>
<name>A0ABU2NK24_9PSEU</name>
<protein>
    <submittedName>
        <fullName evidence="1">Uncharacterized protein</fullName>
    </submittedName>
</protein>
<sequence length="156" mass="16831">LDVVRQATEIGATERTLPREWKDWFTRVAMPPMRVPELNMSSEVDHLAVEVFEPGLAQLLMRIDEAGLTNLRSAASHPPRSAECAARRAGIGNAATRGRQRLGDTDDITALATNRTGGAPSAAGSRTAAVANARIAANPPVARGRCPPRYRPRRTL</sequence>
<evidence type="ECO:0000313" key="2">
    <source>
        <dbReference type="Proteomes" id="UP001183202"/>
    </source>
</evidence>
<keyword evidence="2" id="KW-1185">Reference proteome</keyword>
<comment type="caution">
    <text evidence="1">The sequence shown here is derived from an EMBL/GenBank/DDBJ whole genome shotgun (WGS) entry which is preliminary data.</text>
</comment>
<accession>A0ABU2NK24</accession>
<organism evidence="1 2">
    <name type="scientific">Pseudonocardia charpentierae</name>
    <dbReference type="NCBI Taxonomy" id="3075545"/>
    <lineage>
        <taxon>Bacteria</taxon>
        <taxon>Bacillati</taxon>
        <taxon>Actinomycetota</taxon>
        <taxon>Actinomycetes</taxon>
        <taxon>Pseudonocardiales</taxon>
        <taxon>Pseudonocardiaceae</taxon>
        <taxon>Pseudonocardia</taxon>
    </lineage>
</organism>
<dbReference type="EMBL" id="JAVREJ010000103">
    <property type="protein sequence ID" value="MDT0354106.1"/>
    <property type="molecule type" value="Genomic_DNA"/>
</dbReference>
<feature type="non-terminal residue" evidence="1">
    <location>
        <position position="1"/>
    </location>
</feature>
<gene>
    <name evidence="1" type="ORF">RM445_32055</name>
</gene>
<dbReference type="Proteomes" id="UP001183202">
    <property type="component" value="Unassembled WGS sequence"/>
</dbReference>